<accession>A0ABD3HMR0</accession>
<comment type="cofactor">
    <cofactor evidence="1 6">
        <name>Zn(2+)</name>
        <dbReference type="ChEBI" id="CHEBI:29105"/>
    </cofactor>
</comment>
<dbReference type="PANTHER" id="PTHR18952:SF273">
    <property type="entry name" value="ALPHA-CARBONIC ANHYDRASE DOMAIN-CONTAINING PROTEIN"/>
    <property type="match status" value="1"/>
</dbReference>
<feature type="signal peptide" evidence="6">
    <location>
        <begin position="1"/>
        <end position="21"/>
    </location>
</feature>
<dbReference type="InterPro" id="IPR023561">
    <property type="entry name" value="Carbonic_anhydrase_a-class"/>
</dbReference>
<dbReference type="Gene3D" id="3.10.200.10">
    <property type="entry name" value="Alpha carbonic anhydrase"/>
    <property type="match status" value="1"/>
</dbReference>
<dbReference type="AlphaFoldDB" id="A0ABD3HMR0"/>
<evidence type="ECO:0000256" key="6">
    <source>
        <dbReference type="RuleBase" id="RU367011"/>
    </source>
</evidence>
<dbReference type="PANTHER" id="PTHR18952">
    <property type="entry name" value="CARBONIC ANHYDRASE"/>
    <property type="match status" value="1"/>
</dbReference>
<comment type="catalytic activity">
    <reaction evidence="6">
        <text>hydrogencarbonate + H(+) = CO2 + H2O</text>
        <dbReference type="Rhea" id="RHEA:10748"/>
        <dbReference type="ChEBI" id="CHEBI:15377"/>
        <dbReference type="ChEBI" id="CHEBI:15378"/>
        <dbReference type="ChEBI" id="CHEBI:16526"/>
        <dbReference type="ChEBI" id="CHEBI:17544"/>
        <dbReference type="EC" id="4.2.1.1"/>
    </reaction>
</comment>
<evidence type="ECO:0000256" key="1">
    <source>
        <dbReference type="ARBA" id="ARBA00001947"/>
    </source>
</evidence>
<dbReference type="InterPro" id="IPR001148">
    <property type="entry name" value="CA_dom"/>
</dbReference>
<keyword evidence="3 6" id="KW-0479">Metal-binding</keyword>
<feature type="domain" description="Alpha-carbonic anhydrase" evidence="7">
    <location>
        <begin position="29"/>
        <end position="264"/>
    </location>
</feature>
<dbReference type="SMART" id="SM01057">
    <property type="entry name" value="Carb_anhydrase"/>
    <property type="match status" value="1"/>
</dbReference>
<evidence type="ECO:0000256" key="5">
    <source>
        <dbReference type="ARBA" id="ARBA00023239"/>
    </source>
</evidence>
<dbReference type="InterPro" id="IPR041891">
    <property type="entry name" value="Alpha_CA_prokaryot-like"/>
</dbReference>
<evidence type="ECO:0000256" key="4">
    <source>
        <dbReference type="ARBA" id="ARBA00022833"/>
    </source>
</evidence>
<dbReference type="PROSITE" id="PS00162">
    <property type="entry name" value="ALPHA_CA_1"/>
    <property type="match status" value="1"/>
</dbReference>
<proteinExistence type="inferred from homology"/>
<protein>
    <recommendedName>
        <fullName evidence="2 6">Carbonic anhydrase</fullName>
        <ecNumber evidence="2 6">4.2.1.1</ecNumber>
    </recommendedName>
</protein>
<name>A0ABD3HMR0_9MARC</name>
<keyword evidence="9" id="KW-1185">Reference proteome</keyword>
<dbReference type="InterPro" id="IPR018338">
    <property type="entry name" value="Carbonic_anhydrase_a-class_CS"/>
</dbReference>
<organism evidence="8 9">
    <name type="scientific">Riccia sorocarpa</name>
    <dbReference type="NCBI Taxonomy" id="122646"/>
    <lineage>
        <taxon>Eukaryota</taxon>
        <taxon>Viridiplantae</taxon>
        <taxon>Streptophyta</taxon>
        <taxon>Embryophyta</taxon>
        <taxon>Marchantiophyta</taxon>
        <taxon>Marchantiopsida</taxon>
        <taxon>Marchantiidae</taxon>
        <taxon>Marchantiales</taxon>
        <taxon>Ricciaceae</taxon>
        <taxon>Riccia</taxon>
    </lineage>
</organism>
<dbReference type="GO" id="GO:0008270">
    <property type="term" value="F:zinc ion binding"/>
    <property type="evidence" value="ECO:0007669"/>
    <property type="project" value="UniProtKB-UniRule"/>
</dbReference>
<reference evidence="8 9" key="1">
    <citation type="submission" date="2024-09" db="EMBL/GenBank/DDBJ databases">
        <title>Chromosome-scale assembly of Riccia sorocarpa.</title>
        <authorList>
            <person name="Paukszto L."/>
        </authorList>
    </citation>
    <scope>NUCLEOTIDE SEQUENCE [LARGE SCALE GENOMIC DNA]</scope>
    <source>
        <strain evidence="8">LP-2024</strain>
        <tissue evidence="8">Aerial parts of the thallus</tissue>
    </source>
</reference>
<dbReference type="Pfam" id="PF00194">
    <property type="entry name" value="Carb_anhydrase"/>
    <property type="match status" value="1"/>
</dbReference>
<evidence type="ECO:0000313" key="9">
    <source>
        <dbReference type="Proteomes" id="UP001633002"/>
    </source>
</evidence>
<dbReference type="InterPro" id="IPR036398">
    <property type="entry name" value="CA_dom_sf"/>
</dbReference>
<dbReference type="SUPFAM" id="SSF51069">
    <property type="entry name" value="Carbonic anhydrase"/>
    <property type="match status" value="1"/>
</dbReference>
<comment type="caution">
    <text evidence="8">The sequence shown here is derived from an EMBL/GenBank/DDBJ whole genome shotgun (WGS) entry which is preliminary data.</text>
</comment>
<evidence type="ECO:0000313" key="8">
    <source>
        <dbReference type="EMBL" id="KAL3692176.1"/>
    </source>
</evidence>
<keyword evidence="4 6" id="KW-0862">Zinc</keyword>
<dbReference type="GO" id="GO:0004089">
    <property type="term" value="F:carbonate dehydratase activity"/>
    <property type="evidence" value="ECO:0007669"/>
    <property type="project" value="UniProtKB-UniRule"/>
</dbReference>
<keyword evidence="6" id="KW-0732">Signal</keyword>
<dbReference type="CDD" id="cd03124">
    <property type="entry name" value="alpha_CA_prokaryotic_like"/>
    <property type="match status" value="1"/>
</dbReference>
<dbReference type="EC" id="4.2.1.1" evidence="2 6"/>
<comment type="similarity">
    <text evidence="6">Belongs to the alpha-carbonic anhydrase family.</text>
</comment>
<comment type="function">
    <text evidence="6">Reversible hydration of carbon dioxide.</text>
</comment>
<gene>
    <name evidence="8" type="ORF">R1sor_005827</name>
</gene>
<dbReference type="Proteomes" id="UP001633002">
    <property type="component" value="Unassembled WGS sequence"/>
</dbReference>
<keyword evidence="5 6" id="KW-0456">Lyase</keyword>
<evidence type="ECO:0000256" key="2">
    <source>
        <dbReference type="ARBA" id="ARBA00012925"/>
    </source>
</evidence>
<dbReference type="PROSITE" id="PS51144">
    <property type="entry name" value="ALPHA_CA_2"/>
    <property type="match status" value="1"/>
</dbReference>
<feature type="chain" id="PRO_5044527062" description="Carbonic anhydrase" evidence="6">
    <location>
        <begin position="22"/>
        <end position="270"/>
    </location>
</feature>
<dbReference type="EMBL" id="JBJQOH010000003">
    <property type="protein sequence ID" value="KAL3692176.1"/>
    <property type="molecule type" value="Genomic_DNA"/>
</dbReference>
<evidence type="ECO:0000256" key="3">
    <source>
        <dbReference type="ARBA" id="ARBA00022723"/>
    </source>
</evidence>
<sequence length="270" mass="30305">MSKPLAFVLGTICLLASTSFGEDLDEDSPGFGYYGNPDNVGPPPHEWGANPLWRTCAVGREQSPIDIESKNTTLVINDIFGLDTSYVPANGAFYINQANILEVKLNGGGQLKIQQKTYYLKQFHFHSPSEHTIDGVRFPLELHLVHKSENGELAVIGIPFSYGEENAFLATFWDELPLLTDSHTSVNLMNVDLREPNLDMGPAYARYKGSLTTPPCTEQVTWTVILGQGNTVSERQMWTYSKRLQYSNARPVQKLNDREVKRSVRLLKLR</sequence>
<evidence type="ECO:0000259" key="7">
    <source>
        <dbReference type="PROSITE" id="PS51144"/>
    </source>
</evidence>